<keyword evidence="1" id="KW-0129">CBS domain</keyword>
<evidence type="ECO:0000313" key="4">
    <source>
        <dbReference type="Proteomes" id="UP001231109"/>
    </source>
</evidence>
<dbReference type="EMBL" id="JAPJDZ010000017">
    <property type="protein sequence ID" value="MDP5136012.1"/>
    <property type="molecule type" value="Genomic_DNA"/>
</dbReference>
<evidence type="ECO:0000313" key="3">
    <source>
        <dbReference type="EMBL" id="MDP5136012.1"/>
    </source>
</evidence>
<proteinExistence type="predicted"/>
<feature type="domain" description="CBS" evidence="2">
    <location>
        <begin position="37"/>
        <end position="95"/>
    </location>
</feature>
<accession>A0ABT9HY01</accession>
<organism evidence="3 4">
    <name type="scientific">Rheinheimera baltica</name>
    <dbReference type="NCBI Taxonomy" id="67576"/>
    <lineage>
        <taxon>Bacteria</taxon>
        <taxon>Pseudomonadati</taxon>
        <taxon>Pseudomonadota</taxon>
        <taxon>Gammaproteobacteria</taxon>
        <taxon>Chromatiales</taxon>
        <taxon>Chromatiaceae</taxon>
        <taxon>Rheinheimera</taxon>
    </lineage>
</organism>
<sequence length="186" mass="20871">MKTLALYDVEAIDHLVQPADFDGTTLNSPALNVVTDFKHAQPNMISASTSAREAREIMQQEQSNLKLVVDHDGEMVGLIHQEQLSAQAIMRRVAFGDSREDISVSDLMRPRERIKALAYQQLKNCNIADVINTLQSSGEQHCVVIDRESHQIRGVISAQDIARRLRVHFTVQQPPTFLHIFDSISA</sequence>
<dbReference type="Pfam" id="PF00571">
    <property type="entry name" value="CBS"/>
    <property type="match status" value="1"/>
</dbReference>
<keyword evidence="4" id="KW-1185">Reference proteome</keyword>
<evidence type="ECO:0000256" key="1">
    <source>
        <dbReference type="PROSITE-ProRule" id="PRU00703"/>
    </source>
</evidence>
<dbReference type="Proteomes" id="UP001231109">
    <property type="component" value="Unassembled WGS sequence"/>
</dbReference>
<dbReference type="PROSITE" id="PS51371">
    <property type="entry name" value="CBS"/>
    <property type="match status" value="1"/>
</dbReference>
<dbReference type="InterPro" id="IPR046342">
    <property type="entry name" value="CBS_dom_sf"/>
</dbReference>
<evidence type="ECO:0000259" key="2">
    <source>
        <dbReference type="PROSITE" id="PS51371"/>
    </source>
</evidence>
<protein>
    <submittedName>
        <fullName evidence="3">CBS domain-containing protein</fullName>
    </submittedName>
</protein>
<reference evidence="3 4" key="1">
    <citation type="submission" date="2022-11" db="EMBL/GenBank/DDBJ databases">
        <title>Viruses from the air-sea interface of a natural surface slick.</title>
        <authorList>
            <person name="Rahlff J."/>
            <person name="Holmfeldt K."/>
        </authorList>
    </citation>
    <scope>NUCLEOTIDE SEQUENCE [LARGE SCALE GENOMIC DNA]</scope>
    <source>
        <strain evidence="3 4">SMS4</strain>
    </source>
</reference>
<gene>
    <name evidence="3" type="ORF">ORJ04_08635</name>
</gene>
<comment type="caution">
    <text evidence="3">The sequence shown here is derived from an EMBL/GenBank/DDBJ whole genome shotgun (WGS) entry which is preliminary data.</text>
</comment>
<dbReference type="SUPFAM" id="SSF54631">
    <property type="entry name" value="CBS-domain pair"/>
    <property type="match status" value="1"/>
</dbReference>
<name>A0ABT9HY01_9GAMM</name>
<dbReference type="RefSeq" id="WP_027671791.1">
    <property type="nucleotide sequence ID" value="NZ_JAPJDY010000002.1"/>
</dbReference>
<dbReference type="InterPro" id="IPR000644">
    <property type="entry name" value="CBS_dom"/>
</dbReference>
<dbReference type="Gene3D" id="3.10.580.10">
    <property type="entry name" value="CBS-domain"/>
    <property type="match status" value="2"/>
</dbReference>